<evidence type="ECO:0000313" key="1">
    <source>
        <dbReference type="EMBL" id="MEO9387175.1"/>
    </source>
</evidence>
<proteinExistence type="predicted"/>
<protein>
    <submittedName>
        <fullName evidence="1">Uncharacterized protein</fullName>
    </submittedName>
</protein>
<sequence>MRLLSCDNPEDAIRSLAIVYQVDEGKVRHIASSGWPEWIKDGGESPSEIFKPEFFPLLMEEPLGAKFEGSPFFTAHYHRTRYDGSSEWFEDGLLPADRGTDRFLEKLRPYLDQETFEAVKSISTSNINERVEYEGNGGPHAFDTLYDAISAVRHGADYSVPEFLRGGQWDRYADLKTSVEGRIAECFIPVIVKFRRYQANTYGYVTNLWRYLYQTWTGEMPSGADCFPGTFIGGGKPVPREDFVELIDPQSQTILTAAVDNPVDGNKKPASGAGFVGDA</sequence>
<dbReference type="RefSeq" id="WP_347937994.1">
    <property type="nucleotide sequence ID" value="NZ_JBDXMI010000015.1"/>
</dbReference>
<gene>
    <name evidence="1" type="ORF">ABI908_24060</name>
</gene>
<name>A0ABV0J2X2_9NEIS</name>
<keyword evidence="2" id="KW-1185">Reference proteome</keyword>
<dbReference type="Proteomes" id="UP001462502">
    <property type="component" value="Unassembled WGS sequence"/>
</dbReference>
<evidence type="ECO:0000313" key="2">
    <source>
        <dbReference type="Proteomes" id="UP001462502"/>
    </source>
</evidence>
<dbReference type="EMBL" id="JBDXMI010000015">
    <property type="protein sequence ID" value="MEO9387175.1"/>
    <property type="molecule type" value="Genomic_DNA"/>
</dbReference>
<reference evidence="1 2" key="1">
    <citation type="submission" date="2024-05" db="EMBL/GenBank/DDBJ databases">
        <authorList>
            <person name="De Oliveira J.P."/>
            <person name="Noriler S.A."/>
            <person name="De Oliveira A.G."/>
            <person name="Sipoli D.S."/>
        </authorList>
    </citation>
    <scope>NUCLEOTIDE SEQUENCE [LARGE SCALE GENOMIC DNA]</scope>
    <source>
        <strain evidence="1 2">LABIM192</strain>
    </source>
</reference>
<organism evidence="1 2">
    <name type="scientific">Chromobacterium phragmitis</name>
    <dbReference type="NCBI Taxonomy" id="2202141"/>
    <lineage>
        <taxon>Bacteria</taxon>
        <taxon>Pseudomonadati</taxon>
        <taxon>Pseudomonadota</taxon>
        <taxon>Betaproteobacteria</taxon>
        <taxon>Neisseriales</taxon>
        <taxon>Chromobacteriaceae</taxon>
        <taxon>Chromobacterium</taxon>
    </lineage>
</organism>
<accession>A0ABV0J2X2</accession>
<comment type="caution">
    <text evidence="1">The sequence shown here is derived from an EMBL/GenBank/DDBJ whole genome shotgun (WGS) entry which is preliminary data.</text>
</comment>